<gene>
    <name evidence="2" type="ORF">B0T22DRAFT_436494</name>
</gene>
<reference evidence="2" key="1">
    <citation type="journal article" date="2023" name="Mol. Phylogenet. Evol.">
        <title>Genome-scale phylogeny and comparative genomics of the fungal order Sordariales.</title>
        <authorList>
            <person name="Hensen N."/>
            <person name="Bonometti L."/>
            <person name="Westerberg I."/>
            <person name="Brannstrom I.O."/>
            <person name="Guillou S."/>
            <person name="Cros-Aarteil S."/>
            <person name="Calhoun S."/>
            <person name="Haridas S."/>
            <person name="Kuo A."/>
            <person name="Mondo S."/>
            <person name="Pangilinan J."/>
            <person name="Riley R."/>
            <person name="LaButti K."/>
            <person name="Andreopoulos B."/>
            <person name="Lipzen A."/>
            <person name="Chen C."/>
            <person name="Yan M."/>
            <person name="Daum C."/>
            <person name="Ng V."/>
            <person name="Clum A."/>
            <person name="Steindorff A."/>
            <person name="Ohm R.A."/>
            <person name="Martin F."/>
            <person name="Silar P."/>
            <person name="Natvig D.O."/>
            <person name="Lalanne C."/>
            <person name="Gautier V."/>
            <person name="Ament-Velasquez S.L."/>
            <person name="Kruys A."/>
            <person name="Hutchinson M.I."/>
            <person name="Powell A.J."/>
            <person name="Barry K."/>
            <person name="Miller A.N."/>
            <person name="Grigoriev I.V."/>
            <person name="Debuchy R."/>
            <person name="Gladieux P."/>
            <person name="Hiltunen Thoren M."/>
            <person name="Johannesson H."/>
        </authorList>
    </citation>
    <scope>NUCLEOTIDE SEQUENCE</scope>
    <source>
        <strain evidence="2">CBS 314.62</strain>
    </source>
</reference>
<keyword evidence="1" id="KW-0812">Transmembrane</keyword>
<evidence type="ECO:0000313" key="2">
    <source>
        <dbReference type="EMBL" id="KAK3693296.1"/>
    </source>
</evidence>
<comment type="caution">
    <text evidence="2">The sequence shown here is derived from an EMBL/GenBank/DDBJ whole genome shotgun (WGS) entry which is preliminary data.</text>
</comment>
<name>A0AAE1CG34_9PEZI</name>
<keyword evidence="3" id="KW-1185">Reference proteome</keyword>
<accession>A0AAE1CG34</accession>
<protein>
    <submittedName>
        <fullName evidence="2">Uncharacterized protein</fullName>
    </submittedName>
</protein>
<feature type="transmembrane region" description="Helical" evidence="1">
    <location>
        <begin position="48"/>
        <end position="66"/>
    </location>
</feature>
<feature type="transmembrane region" description="Helical" evidence="1">
    <location>
        <begin position="154"/>
        <end position="175"/>
    </location>
</feature>
<evidence type="ECO:0000256" key="1">
    <source>
        <dbReference type="SAM" id="Phobius"/>
    </source>
</evidence>
<keyword evidence="1" id="KW-0472">Membrane</keyword>
<reference evidence="2" key="2">
    <citation type="submission" date="2023-06" db="EMBL/GenBank/DDBJ databases">
        <authorList>
            <consortium name="Lawrence Berkeley National Laboratory"/>
            <person name="Haridas S."/>
            <person name="Hensen N."/>
            <person name="Bonometti L."/>
            <person name="Westerberg I."/>
            <person name="Brannstrom I.O."/>
            <person name="Guillou S."/>
            <person name="Cros-Aarteil S."/>
            <person name="Calhoun S."/>
            <person name="Kuo A."/>
            <person name="Mondo S."/>
            <person name="Pangilinan J."/>
            <person name="Riley R."/>
            <person name="Labutti K."/>
            <person name="Andreopoulos B."/>
            <person name="Lipzen A."/>
            <person name="Chen C."/>
            <person name="Yanf M."/>
            <person name="Daum C."/>
            <person name="Ng V."/>
            <person name="Clum A."/>
            <person name="Steindorff A."/>
            <person name="Ohm R."/>
            <person name="Martin F."/>
            <person name="Silar P."/>
            <person name="Natvig D."/>
            <person name="Lalanne C."/>
            <person name="Gautier V."/>
            <person name="Ament-Velasquez S.L."/>
            <person name="Kruys A."/>
            <person name="Hutchinson M.I."/>
            <person name="Powell A.J."/>
            <person name="Barry K."/>
            <person name="Miller A.N."/>
            <person name="Grigoriev I.V."/>
            <person name="Debuchy R."/>
            <person name="Gladieux P."/>
            <person name="Thoren M.H."/>
            <person name="Johannesson H."/>
        </authorList>
    </citation>
    <scope>NUCLEOTIDE SEQUENCE</scope>
    <source>
        <strain evidence="2">CBS 314.62</strain>
    </source>
</reference>
<dbReference type="EMBL" id="JAULSO010000001">
    <property type="protein sequence ID" value="KAK3693296.1"/>
    <property type="molecule type" value="Genomic_DNA"/>
</dbReference>
<sequence length="192" mass="21193">MVTIQALSANMRSSNFATRFPYYPSPVPISVRRSQQDVYSAGPRIRPIIRYLPVCFIAAIATAYQVKWGMRPTRLGEGECSRLYSQDLDTNKIVHHHGQSTLEATNDNCPLELADPAAVESAHQPGNAVSTVESVKTPARRLSPWSGWSGRRRWWTFGASIVMLVVLLTVSLSPVSNTQANPGSREELRLAG</sequence>
<keyword evidence="1" id="KW-1133">Transmembrane helix</keyword>
<dbReference type="AlphaFoldDB" id="A0AAE1CG34"/>
<evidence type="ECO:0000313" key="3">
    <source>
        <dbReference type="Proteomes" id="UP001270362"/>
    </source>
</evidence>
<proteinExistence type="predicted"/>
<organism evidence="2 3">
    <name type="scientific">Podospora appendiculata</name>
    <dbReference type="NCBI Taxonomy" id="314037"/>
    <lineage>
        <taxon>Eukaryota</taxon>
        <taxon>Fungi</taxon>
        <taxon>Dikarya</taxon>
        <taxon>Ascomycota</taxon>
        <taxon>Pezizomycotina</taxon>
        <taxon>Sordariomycetes</taxon>
        <taxon>Sordariomycetidae</taxon>
        <taxon>Sordariales</taxon>
        <taxon>Podosporaceae</taxon>
        <taxon>Podospora</taxon>
    </lineage>
</organism>
<dbReference type="Proteomes" id="UP001270362">
    <property type="component" value="Unassembled WGS sequence"/>
</dbReference>